<proteinExistence type="predicted"/>
<dbReference type="OrthoDB" id="5304511at2759"/>
<dbReference type="AlphaFoldDB" id="A0A8H3IXF6"/>
<name>A0A8H3IXF6_9LECA</name>
<organism evidence="1 2">
    <name type="scientific">Heterodermia speciosa</name>
    <dbReference type="NCBI Taxonomy" id="116794"/>
    <lineage>
        <taxon>Eukaryota</taxon>
        <taxon>Fungi</taxon>
        <taxon>Dikarya</taxon>
        <taxon>Ascomycota</taxon>
        <taxon>Pezizomycotina</taxon>
        <taxon>Lecanoromycetes</taxon>
        <taxon>OSLEUM clade</taxon>
        <taxon>Lecanoromycetidae</taxon>
        <taxon>Caliciales</taxon>
        <taxon>Physciaceae</taxon>
        <taxon>Heterodermia</taxon>
    </lineage>
</organism>
<evidence type="ECO:0000313" key="1">
    <source>
        <dbReference type="EMBL" id="CAF9936848.1"/>
    </source>
</evidence>
<accession>A0A8H3IXF6</accession>
<keyword evidence="2" id="KW-1185">Reference proteome</keyword>
<evidence type="ECO:0000313" key="2">
    <source>
        <dbReference type="Proteomes" id="UP000664521"/>
    </source>
</evidence>
<comment type="caution">
    <text evidence="1">The sequence shown here is derived from an EMBL/GenBank/DDBJ whole genome shotgun (WGS) entry which is preliminary data.</text>
</comment>
<gene>
    <name evidence="1" type="ORF">HETSPECPRED_010471</name>
</gene>
<reference evidence="1" key="1">
    <citation type="submission" date="2021-03" db="EMBL/GenBank/DDBJ databases">
        <authorList>
            <person name="Tagirdzhanova G."/>
        </authorList>
    </citation>
    <scope>NUCLEOTIDE SEQUENCE</scope>
</reference>
<dbReference type="Proteomes" id="UP000664521">
    <property type="component" value="Unassembled WGS sequence"/>
</dbReference>
<dbReference type="EMBL" id="CAJPDS010000095">
    <property type="protein sequence ID" value="CAF9936848.1"/>
    <property type="molecule type" value="Genomic_DNA"/>
</dbReference>
<protein>
    <recommendedName>
        <fullName evidence="3">F-box domain-containing protein</fullName>
    </recommendedName>
</protein>
<sequence>MSTSHIEGLPAELQTDIFKYLRTRRALRSRSQAMSTSHIEGLPAELQIDILKYLCTTRALRSLIYASPRYYQVFLAAKESILSEHIKNIISMEAMPDALKASSESRDPPYGLSVRDVEESLARFDEKLLNSFFMEMKLPVSESVRLIKLNNSITYHMEGFAGYTLRNLYVCSMPIDPKLTTTSIDPNSTSETEHIRLQRAFYRVDLFCYVFHSSDNFNHRTHKQIASKAQEAHFLSRLPPWEVEEIACVWHYLRKRLEVLFDGFEDNFVKTALEGSHTGLKNVLAAEDREALFKEAHDDSKKHYASQDSVNISHMDGRFFQGGADDFFRNQAKRFSHDKHIEYLASMGLAFLHRLFEADPKEQLRIVLKNTCRRSEVNFLSTALNVYCNKAAERHVGWDDDNTVGEYLRPNRGFQWARTALGTSYPCRHKGGLRSLGYVFWDSSRLMGILGPKEDVPLKAVAKECHAARLGLRKHEPSAEFRIARLADRLFWAPVRKNILDYGRT</sequence>
<evidence type="ECO:0008006" key="3">
    <source>
        <dbReference type="Google" id="ProtNLM"/>
    </source>
</evidence>